<dbReference type="Gene3D" id="2.60.40.420">
    <property type="entry name" value="Cupredoxins - blue copper proteins"/>
    <property type="match status" value="1"/>
</dbReference>
<dbReference type="EMBL" id="FWXH01000008">
    <property type="protein sequence ID" value="SMC25148.1"/>
    <property type="molecule type" value="Genomic_DNA"/>
</dbReference>
<evidence type="ECO:0000313" key="4">
    <source>
        <dbReference type="Proteomes" id="UP000192468"/>
    </source>
</evidence>
<accession>A0A1W1XNQ5</accession>
<dbReference type="Pfam" id="PF13386">
    <property type="entry name" value="DsbD_2"/>
    <property type="match status" value="1"/>
</dbReference>
<evidence type="ECO:0000313" key="3">
    <source>
        <dbReference type="EMBL" id="SMC25148.1"/>
    </source>
</evidence>
<feature type="transmembrane region" description="Helical" evidence="1">
    <location>
        <begin position="207"/>
        <end position="228"/>
    </location>
</feature>
<feature type="transmembrane region" description="Helical" evidence="1">
    <location>
        <begin position="94"/>
        <end position="118"/>
    </location>
</feature>
<proteinExistence type="predicted"/>
<reference evidence="3 4" key="1">
    <citation type="submission" date="2017-04" db="EMBL/GenBank/DDBJ databases">
        <authorList>
            <person name="Afonso C.L."/>
            <person name="Miller P.J."/>
            <person name="Scott M.A."/>
            <person name="Spackman E."/>
            <person name="Goraichik I."/>
            <person name="Dimitrov K.M."/>
            <person name="Suarez D.L."/>
            <person name="Swayne D.E."/>
        </authorList>
    </citation>
    <scope>NUCLEOTIDE SEQUENCE [LARGE SCALE GENOMIC DNA]</scope>
    <source>
        <strain evidence="3 4">DSM 12555</strain>
    </source>
</reference>
<protein>
    <submittedName>
        <fullName evidence="3">Sulfite exporter TauE/SafE</fullName>
    </submittedName>
</protein>
<feature type="domain" description="Urease accessory protein UreH-like transmembrane" evidence="2">
    <location>
        <begin position="26"/>
        <end position="222"/>
    </location>
</feature>
<feature type="transmembrane region" description="Helical" evidence="1">
    <location>
        <begin position="169"/>
        <end position="195"/>
    </location>
</feature>
<feature type="transmembrane region" description="Helical" evidence="1">
    <location>
        <begin position="66"/>
        <end position="88"/>
    </location>
</feature>
<feature type="transmembrane region" description="Helical" evidence="1">
    <location>
        <begin position="23"/>
        <end position="46"/>
    </location>
</feature>
<keyword evidence="4" id="KW-1185">Reference proteome</keyword>
<sequence length="354" mass="38759">MYDGLKNLVLLKYLPELGKNPSAGLLFVFGVLTSVHCACMCGGIVISQSIKSEDKRFSLSAILYNLGRIISYTTIGGIVGGLGQIISFNGVLKGIVPVVAGIFMIIMSINLLGIFSFLRRLNFTIPSVVAKKIFNGNSYSPIVIGLLSGLMPCGPLQMIQLYALSTKSFIYGAIGAFIFSIGTVPLLIILGTVAGAHTIFIKKFSKITLKFSAMIILVLGVVMISRGITIEGIDFSSNKVVMNEDTVFAVVRSDKQEVETKLKPDAFPPIVVVKNIPVKWDMVVSKEDLNECNNEIQVTKFGVKKKFLVGHNIMKFTPKETGEYMFTCYMGMIKSKITVVNDIKELENLKRNTN</sequence>
<name>A0A1W1XNQ5_9CLOT</name>
<dbReference type="PANTHER" id="PTHR42208">
    <property type="entry name" value="HEAVY METAL TRANSPORTER-RELATED"/>
    <property type="match status" value="1"/>
</dbReference>
<dbReference type="InterPro" id="IPR008972">
    <property type="entry name" value="Cupredoxin"/>
</dbReference>
<organism evidence="3 4">
    <name type="scientific">Clostridium acidisoli DSM 12555</name>
    <dbReference type="NCBI Taxonomy" id="1121291"/>
    <lineage>
        <taxon>Bacteria</taxon>
        <taxon>Bacillati</taxon>
        <taxon>Bacillota</taxon>
        <taxon>Clostridia</taxon>
        <taxon>Eubacteriales</taxon>
        <taxon>Clostridiaceae</taxon>
        <taxon>Clostridium</taxon>
    </lineage>
</organism>
<keyword evidence="1" id="KW-1133">Transmembrane helix</keyword>
<dbReference type="InterPro" id="IPR039447">
    <property type="entry name" value="UreH-like_TM_dom"/>
</dbReference>
<dbReference type="Proteomes" id="UP000192468">
    <property type="component" value="Unassembled WGS sequence"/>
</dbReference>
<keyword evidence="1" id="KW-0812">Transmembrane</keyword>
<dbReference type="OrthoDB" id="9800141at2"/>
<feature type="transmembrane region" description="Helical" evidence="1">
    <location>
        <begin position="139"/>
        <end position="163"/>
    </location>
</feature>
<gene>
    <name evidence="3" type="ORF">SAMN02745134_02378</name>
</gene>
<dbReference type="AlphaFoldDB" id="A0A1W1XNQ5"/>
<evidence type="ECO:0000259" key="2">
    <source>
        <dbReference type="Pfam" id="PF13386"/>
    </source>
</evidence>
<dbReference type="STRING" id="1121291.SAMN02745134_02378"/>
<keyword evidence="1" id="KW-0472">Membrane</keyword>
<evidence type="ECO:0000256" key="1">
    <source>
        <dbReference type="SAM" id="Phobius"/>
    </source>
</evidence>
<dbReference type="RefSeq" id="WP_084116202.1">
    <property type="nucleotide sequence ID" value="NZ_FWXH01000008.1"/>
</dbReference>
<dbReference type="PANTHER" id="PTHR42208:SF1">
    <property type="entry name" value="HEAVY METAL TRANSPORTER"/>
    <property type="match status" value="1"/>
</dbReference>